<dbReference type="SUPFAM" id="SSF144000">
    <property type="entry name" value="Oxysterol-binding protein-like"/>
    <property type="match status" value="1"/>
</dbReference>
<evidence type="ECO:0000313" key="2">
    <source>
        <dbReference type="EMBL" id="CAF4704854.1"/>
    </source>
</evidence>
<gene>
    <name evidence="2" type="ORF">TSG867_LOCUS33490</name>
</gene>
<proteinExistence type="predicted"/>
<sequence>LEGYIIGADDRKLRGLYGYWADALFSIDIEQFEAFLKQQQKNGTSAVITPQEQLAKSTAAIDINNYYNFSLFTMALNEWTEKDKRLRSRLPPTDCRFRPDIRRLEEGNIDQAAEEKNRLEEKQRATRRAMESSQQKWEPRWFSLVKHK</sequence>
<dbReference type="Proteomes" id="UP000663862">
    <property type="component" value="Unassembled WGS sequence"/>
</dbReference>
<dbReference type="GO" id="GO:0005886">
    <property type="term" value="C:plasma membrane"/>
    <property type="evidence" value="ECO:0007669"/>
    <property type="project" value="TreeGrafter"/>
</dbReference>
<name>A0A821INP0_9BILA</name>
<dbReference type="InterPro" id="IPR037239">
    <property type="entry name" value="OSBP_sf"/>
</dbReference>
<accession>A0A821INP0</accession>
<dbReference type="PANTHER" id="PTHR10972:SF209">
    <property type="entry name" value="OXYSTEROL-BINDING PROTEIN"/>
    <property type="match status" value="1"/>
</dbReference>
<evidence type="ECO:0000313" key="3">
    <source>
        <dbReference type="Proteomes" id="UP000663862"/>
    </source>
</evidence>
<comment type="caution">
    <text evidence="2">The sequence shown here is derived from an EMBL/GenBank/DDBJ whole genome shotgun (WGS) entry which is preliminary data.</text>
</comment>
<feature type="compositionally biased region" description="Basic and acidic residues" evidence="1">
    <location>
        <begin position="113"/>
        <end position="130"/>
    </location>
</feature>
<organism evidence="2 3">
    <name type="scientific">Rotaria socialis</name>
    <dbReference type="NCBI Taxonomy" id="392032"/>
    <lineage>
        <taxon>Eukaryota</taxon>
        <taxon>Metazoa</taxon>
        <taxon>Spiralia</taxon>
        <taxon>Gnathifera</taxon>
        <taxon>Rotifera</taxon>
        <taxon>Eurotatoria</taxon>
        <taxon>Bdelloidea</taxon>
        <taxon>Philodinida</taxon>
        <taxon>Philodinidae</taxon>
        <taxon>Rotaria</taxon>
    </lineage>
</organism>
<protein>
    <submittedName>
        <fullName evidence="2">Uncharacterized protein</fullName>
    </submittedName>
</protein>
<feature type="non-terminal residue" evidence="2">
    <location>
        <position position="1"/>
    </location>
</feature>
<feature type="non-terminal residue" evidence="2">
    <location>
        <position position="148"/>
    </location>
</feature>
<dbReference type="InterPro" id="IPR000648">
    <property type="entry name" value="Oxysterol-bd"/>
</dbReference>
<dbReference type="Pfam" id="PF01237">
    <property type="entry name" value="Oxysterol_BP"/>
    <property type="match status" value="1"/>
</dbReference>
<dbReference type="Gene3D" id="3.30.70.3490">
    <property type="match status" value="1"/>
</dbReference>
<dbReference type="AlphaFoldDB" id="A0A821INP0"/>
<dbReference type="GO" id="GO:0032934">
    <property type="term" value="F:sterol binding"/>
    <property type="evidence" value="ECO:0007669"/>
    <property type="project" value="TreeGrafter"/>
</dbReference>
<dbReference type="EMBL" id="CAJOBQ010010351">
    <property type="protein sequence ID" value="CAF4704854.1"/>
    <property type="molecule type" value="Genomic_DNA"/>
</dbReference>
<dbReference type="GO" id="GO:0005829">
    <property type="term" value="C:cytosol"/>
    <property type="evidence" value="ECO:0007669"/>
    <property type="project" value="TreeGrafter"/>
</dbReference>
<dbReference type="PANTHER" id="PTHR10972">
    <property type="entry name" value="OXYSTEROL-BINDING PROTEIN-RELATED"/>
    <property type="match status" value="1"/>
</dbReference>
<dbReference type="GO" id="GO:0097038">
    <property type="term" value="C:perinuclear endoplasmic reticulum"/>
    <property type="evidence" value="ECO:0007669"/>
    <property type="project" value="TreeGrafter"/>
</dbReference>
<feature type="region of interest" description="Disordered" evidence="1">
    <location>
        <begin position="113"/>
        <end position="137"/>
    </location>
</feature>
<reference evidence="2" key="1">
    <citation type="submission" date="2021-02" db="EMBL/GenBank/DDBJ databases">
        <authorList>
            <person name="Nowell W R."/>
        </authorList>
    </citation>
    <scope>NUCLEOTIDE SEQUENCE</scope>
</reference>
<evidence type="ECO:0000256" key="1">
    <source>
        <dbReference type="SAM" id="MobiDB-lite"/>
    </source>
</evidence>